<dbReference type="SUPFAM" id="SSF48350">
    <property type="entry name" value="GTPase activation domain, GAP"/>
    <property type="match status" value="1"/>
</dbReference>
<dbReference type="SMART" id="SM00324">
    <property type="entry name" value="RhoGAP"/>
    <property type="match status" value="1"/>
</dbReference>
<keyword evidence="3" id="KW-0963">Cytoplasm</keyword>
<dbReference type="FunFam" id="1.10.555.10:FF:000161">
    <property type="match status" value="1"/>
</dbReference>
<dbReference type="GO" id="GO:0005096">
    <property type="term" value="F:GTPase activator activity"/>
    <property type="evidence" value="ECO:0007669"/>
    <property type="project" value="UniProtKB-KW"/>
</dbReference>
<evidence type="ECO:0000256" key="1">
    <source>
        <dbReference type="ARBA" id="ARBA00004496"/>
    </source>
</evidence>
<dbReference type="EMBL" id="JAVFKY010000001">
    <property type="protein sequence ID" value="KAK5582795.1"/>
    <property type="molecule type" value="Genomic_DNA"/>
</dbReference>
<dbReference type="InterPro" id="IPR004148">
    <property type="entry name" value="BAR_dom"/>
</dbReference>
<feature type="domain" description="Rho-GAP" evidence="6">
    <location>
        <begin position="277"/>
        <end position="462"/>
    </location>
</feature>
<dbReference type="InterPro" id="IPR027267">
    <property type="entry name" value="AH/BAR_dom_sf"/>
</dbReference>
<comment type="caution">
    <text evidence="7">The sequence shown here is derived from an EMBL/GenBank/DDBJ whole genome shotgun (WGS) entry which is preliminary data.</text>
</comment>
<dbReference type="Pfam" id="PF16746">
    <property type="entry name" value="BAR_3"/>
    <property type="match status" value="1"/>
</dbReference>
<organism evidence="7 8">
    <name type="scientific">Dictyostelium firmibasis</name>
    <dbReference type="NCBI Taxonomy" id="79012"/>
    <lineage>
        <taxon>Eukaryota</taxon>
        <taxon>Amoebozoa</taxon>
        <taxon>Evosea</taxon>
        <taxon>Eumycetozoa</taxon>
        <taxon>Dictyostelia</taxon>
        <taxon>Dictyosteliales</taxon>
        <taxon>Dictyosteliaceae</taxon>
        <taxon>Dictyostelium</taxon>
    </lineage>
</organism>
<feature type="compositionally biased region" description="Low complexity" evidence="5">
    <location>
        <begin position="477"/>
        <end position="489"/>
    </location>
</feature>
<dbReference type="InterPro" id="IPR050729">
    <property type="entry name" value="Rho-GAP"/>
</dbReference>
<dbReference type="Gene3D" id="1.20.1270.60">
    <property type="entry name" value="Arfaptin homology (AH) domain/BAR domain"/>
    <property type="match status" value="1"/>
</dbReference>
<dbReference type="FunFam" id="1.20.1270.60:FF:000236">
    <property type="entry name" value="Rho GTPase-activating protein gacP"/>
    <property type="match status" value="1"/>
</dbReference>
<keyword evidence="2" id="KW-0343">GTPase activation</keyword>
<evidence type="ECO:0000256" key="3">
    <source>
        <dbReference type="ARBA" id="ARBA00022490"/>
    </source>
</evidence>
<dbReference type="InterPro" id="IPR008936">
    <property type="entry name" value="Rho_GTPase_activation_prot"/>
</dbReference>
<dbReference type="CDD" id="cd07307">
    <property type="entry name" value="BAR"/>
    <property type="match status" value="1"/>
</dbReference>
<name>A0AAN7UAE5_9MYCE</name>
<reference evidence="7 8" key="1">
    <citation type="submission" date="2023-11" db="EMBL/GenBank/DDBJ databases">
        <title>Dfirmibasis_genome.</title>
        <authorList>
            <person name="Edelbroek B."/>
            <person name="Kjellin J."/>
            <person name="Jerlstrom-Hultqvist J."/>
            <person name="Soderbom F."/>
        </authorList>
    </citation>
    <scope>NUCLEOTIDE SEQUENCE [LARGE SCALE GENOMIC DNA]</scope>
    <source>
        <strain evidence="7 8">TNS-C-14</strain>
    </source>
</reference>
<dbReference type="PROSITE" id="PS50238">
    <property type="entry name" value="RHOGAP"/>
    <property type="match status" value="1"/>
</dbReference>
<proteinExistence type="predicted"/>
<sequence>MKNFKAKIITAKQNVMEKTAKRENTLEPEEMKELEKQTTDTKDFLRKLTKSIEKETLSSGVSIQDGTELADNFIDYSVYVRENQNDLVILSGILSKIGEFQAGFEDLKSKLNSSLINDVSDPLKSIIKTELRQAKESKREYDRVRIAFDAHLSELANLKKQKNVKPPKIQESEEECERLRTNFERVGIDTTSLLRDTNVITEFETVEKLCDYLDSYHTFFQKGYRWLAQMIPDIYEYRLYVEKRKAELEKSKVRISMMVSPQKQQAESLSKTKCFGEDLSVLLNREGSTLPWFITKAFQSIRNYISTEEGLFRLSGTKRIIYEYKQKIDEGKEYNLQEILDIHVVCNLVKLYLRELQPEPLLTYSRYNEFIDTCNIEDQNQRVEKLSKIISSLPKHYYTLLHHLIHLLSQIASQPKSKMGPANLATVIGPNILICQTDIVLEDIALGNMVVTTIIQNFDRIFGGPPTLQPDTYAPPNNTRNNSVSNFNSIQPPSFSASTSRSINLNKSTNNANNSSHSDDEPYDPNAPPIYSGVPMRGNIKHSDSCSTLGDSFDEADAVELSD</sequence>
<protein>
    <recommendedName>
        <fullName evidence="6">Rho-GAP domain-containing protein</fullName>
    </recommendedName>
</protein>
<dbReference type="AlphaFoldDB" id="A0AAN7UAE5"/>
<dbReference type="InterPro" id="IPR000198">
    <property type="entry name" value="RhoGAP_dom"/>
</dbReference>
<dbReference type="CDD" id="cd00159">
    <property type="entry name" value="RhoGAP"/>
    <property type="match status" value="1"/>
</dbReference>
<dbReference type="PANTHER" id="PTHR23176">
    <property type="entry name" value="RHO/RAC/CDC GTPASE-ACTIVATING PROTEIN"/>
    <property type="match status" value="1"/>
</dbReference>
<evidence type="ECO:0000313" key="8">
    <source>
        <dbReference type="Proteomes" id="UP001344447"/>
    </source>
</evidence>
<dbReference type="SUPFAM" id="SSF103657">
    <property type="entry name" value="BAR/IMD domain-like"/>
    <property type="match status" value="1"/>
</dbReference>
<evidence type="ECO:0000313" key="7">
    <source>
        <dbReference type="EMBL" id="KAK5582795.1"/>
    </source>
</evidence>
<comment type="function">
    <text evidence="4">Rho GTPase-activating protein involved in the signal transduction pathway.</text>
</comment>
<accession>A0AAN7UAE5</accession>
<dbReference type="GO" id="GO:0007165">
    <property type="term" value="P:signal transduction"/>
    <property type="evidence" value="ECO:0007669"/>
    <property type="project" value="InterPro"/>
</dbReference>
<keyword evidence="8" id="KW-1185">Reference proteome</keyword>
<feature type="compositionally biased region" description="Low complexity" evidence="5">
    <location>
        <begin position="502"/>
        <end position="516"/>
    </location>
</feature>
<dbReference type="GO" id="GO:0005737">
    <property type="term" value="C:cytoplasm"/>
    <property type="evidence" value="ECO:0007669"/>
    <property type="project" value="UniProtKB-SubCell"/>
</dbReference>
<dbReference type="Pfam" id="PF00620">
    <property type="entry name" value="RhoGAP"/>
    <property type="match status" value="1"/>
</dbReference>
<evidence type="ECO:0000259" key="6">
    <source>
        <dbReference type="PROSITE" id="PS50238"/>
    </source>
</evidence>
<feature type="region of interest" description="Disordered" evidence="5">
    <location>
        <begin position="467"/>
        <end position="551"/>
    </location>
</feature>
<evidence type="ECO:0000256" key="2">
    <source>
        <dbReference type="ARBA" id="ARBA00022468"/>
    </source>
</evidence>
<dbReference type="PANTHER" id="PTHR23176:SF99">
    <property type="entry name" value="RHO GTPASE-ACTIVATING PROTEIN GACP"/>
    <property type="match status" value="1"/>
</dbReference>
<feature type="compositionally biased region" description="Polar residues" evidence="5">
    <location>
        <begin position="490"/>
        <end position="501"/>
    </location>
</feature>
<dbReference type="Proteomes" id="UP001344447">
    <property type="component" value="Unassembled WGS sequence"/>
</dbReference>
<evidence type="ECO:0000256" key="5">
    <source>
        <dbReference type="SAM" id="MobiDB-lite"/>
    </source>
</evidence>
<dbReference type="Gene3D" id="1.10.555.10">
    <property type="entry name" value="Rho GTPase activation protein"/>
    <property type="match status" value="1"/>
</dbReference>
<comment type="subcellular location">
    <subcellularLocation>
        <location evidence="1">Cytoplasm</location>
    </subcellularLocation>
</comment>
<evidence type="ECO:0000256" key="4">
    <source>
        <dbReference type="ARBA" id="ARBA00037092"/>
    </source>
</evidence>
<gene>
    <name evidence="7" type="ORF">RB653_004381</name>
</gene>